<dbReference type="SUPFAM" id="SSF103084">
    <property type="entry name" value="Holliday junction resolvase RusA"/>
    <property type="match status" value="1"/>
</dbReference>
<dbReference type="EMBL" id="BK015186">
    <property type="protein sequence ID" value="DAD94921.1"/>
    <property type="molecule type" value="Genomic_DNA"/>
</dbReference>
<proteinExistence type="predicted"/>
<dbReference type="Gene3D" id="3.30.1330.70">
    <property type="entry name" value="Holliday junction resolvase RusA"/>
    <property type="match status" value="1"/>
</dbReference>
<dbReference type="GO" id="GO:0006310">
    <property type="term" value="P:DNA recombination"/>
    <property type="evidence" value="ECO:0007669"/>
    <property type="project" value="InterPro"/>
</dbReference>
<dbReference type="GO" id="GO:0000287">
    <property type="term" value="F:magnesium ion binding"/>
    <property type="evidence" value="ECO:0007669"/>
    <property type="project" value="InterPro"/>
</dbReference>
<accession>A0A8S5NJP7</accession>
<evidence type="ECO:0000313" key="1">
    <source>
        <dbReference type="EMBL" id="DAD94921.1"/>
    </source>
</evidence>
<sequence length="162" mass="18266">MAEYFLCRINGAPKGKGRPRFNKSGRAYTPKATREYEKAVREAAMKAAAVLQWLKPDKEVPLEVSVTAYFPVPKSWKKADREAAYAGDLYPVSKPDIDNVEKLVLDALNGIAYHDDCRIVSVSGRKRYAGEDEEPHVLVYVARQKTFSEMKAEALANGKREW</sequence>
<name>A0A8S5NJP7_9CAUD</name>
<dbReference type="InterPro" id="IPR008822">
    <property type="entry name" value="Endonuclease_RusA-like"/>
</dbReference>
<reference evidence="1" key="1">
    <citation type="journal article" date="2021" name="Proc. Natl. Acad. Sci. U.S.A.">
        <title>A Catalog of Tens of Thousands of Viruses from Human Metagenomes Reveals Hidden Associations with Chronic Diseases.</title>
        <authorList>
            <person name="Tisza M.J."/>
            <person name="Buck C.B."/>
        </authorList>
    </citation>
    <scope>NUCLEOTIDE SEQUENCE</scope>
    <source>
        <strain evidence="1">CtYgF8</strain>
    </source>
</reference>
<dbReference type="GO" id="GO:0006281">
    <property type="term" value="P:DNA repair"/>
    <property type="evidence" value="ECO:0007669"/>
    <property type="project" value="InterPro"/>
</dbReference>
<dbReference type="Pfam" id="PF05866">
    <property type="entry name" value="RusA"/>
    <property type="match status" value="1"/>
</dbReference>
<dbReference type="InterPro" id="IPR036614">
    <property type="entry name" value="RusA-like_sf"/>
</dbReference>
<organism evidence="1">
    <name type="scientific">Siphoviridae sp. ctYgF8</name>
    <dbReference type="NCBI Taxonomy" id="2826378"/>
    <lineage>
        <taxon>Viruses</taxon>
        <taxon>Duplodnaviria</taxon>
        <taxon>Heunggongvirae</taxon>
        <taxon>Uroviricota</taxon>
        <taxon>Caudoviricetes</taxon>
    </lineage>
</organism>
<protein>
    <submittedName>
        <fullName evidence="1">Endodeoxyribonuclease RusA</fullName>
    </submittedName>
</protein>